<sequence>MPDPSPAPSASIFGRKPSLFSSKKSSRKESTSITPISPPVSEELSPTARRDSSVISLPSSIAEGDIRRSASLRSHESQSSIHHHKARGSSIAVPSRSPIRLHRQSRSISANATHTIKPPFNTTLSPQKSSDSFSRDRQHSLAEPVPKTPFSMLATPFSHGLKRSETDRPSLTSYATNGSSLNLVPSNTTQAPQTSFVPAALLNHIHDTCRKRIATLEYLRKVCVAITLPDKSNALTQSRHEGHLYYFNTLLYTPSNLNQLPSMHYSKLGRRASNYLLLGTSIPPLLDMNSDNLLDYLRSLAALLAEYDTYQQLNNPDGSVGARGRMGAMFKSGMRGVKGRRSSSAAIESLSESVESAQLDSLPLPPVSSGNMPEFTYLQTPSLPFDPDFHTAFATLADILIDTYSGVVELLPNTESVGPGVGEAFGKADKILRKVLVQNAVQELGDTTRREVRSEIGGLGRLVLGGLM</sequence>
<reference evidence="2 3" key="1">
    <citation type="submission" date="2018-10" db="EMBL/GenBank/DDBJ databases">
        <title>Fifty Aureobasidium pullulans genomes reveal a recombining polyextremotolerant generalist.</title>
        <authorList>
            <person name="Gostincar C."/>
            <person name="Turk M."/>
            <person name="Zajc J."/>
            <person name="Gunde-Cimerman N."/>
        </authorList>
    </citation>
    <scope>NUCLEOTIDE SEQUENCE [LARGE SCALE GENOMIC DNA]</scope>
    <source>
        <strain evidence="2 3">EXF-11900</strain>
    </source>
</reference>
<feature type="compositionally biased region" description="Polar residues" evidence="1">
    <location>
        <begin position="169"/>
        <end position="179"/>
    </location>
</feature>
<accession>A0A4S8S7H5</accession>
<dbReference type="EMBL" id="QZAF01000564">
    <property type="protein sequence ID" value="THV66119.1"/>
    <property type="molecule type" value="Genomic_DNA"/>
</dbReference>
<evidence type="ECO:0000256" key="1">
    <source>
        <dbReference type="SAM" id="MobiDB-lite"/>
    </source>
</evidence>
<evidence type="ECO:0000313" key="3">
    <source>
        <dbReference type="Proteomes" id="UP000304951"/>
    </source>
</evidence>
<comment type="caution">
    <text evidence="2">The sequence shown here is derived from an EMBL/GenBank/DDBJ whole genome shotgun (WGS) entry which is preliminary data.</text>
</comment>
<name>A0A4S8S7H5_AURPU</name>
<feature type="compositionally biased region" description="Basic and acidic residues" evidence="1">
    <location>
        <begin position="64"/>
        <end position="76"/>
    </location>
</feature>
<dbReference type="PANTHER" id="PTHR37332">
    <property type="entry name" value="EXPRESSED PROTEIN"/>
    <property type="match status" value="1"/>
</dbReference>
<organism evidence="2 3">
    <name type="scientific">Aureobasidium pullulans</name>
    <name type="common">Black yeast</name>
    <name type="synonym">Pullularia pullulans</name>
    <dbReference type="NCBI Taxonomy" id="5580"/>
    <lineage>
        <taxon>Eukaryota</taxon>
        <taxon>Fungi</taxon>
        <taxon>Dikarya</taxon>
        <taxon>Ascomycota</taxon>
        <taxon>Pezizomycotina</taxon>
        <taxon>Dothideomycetes</taxon>
        <taxon>Dothideomycetidae</taxon>
        <taxon>Dothideales</taxon>
        <taxon>Saccotheciaceae</taxon>
        <taxon>Aureobasidium</taxon>
    </lineage>
</organism>
<feature type="region of interest" description="Disordered" evidence="1">
    <location>
        <begin position="1"/>
        <end position="179"/>
    </location>
</feature>
<dbReference type="AlphaFoldDB" id="A0A4S8S7H5"/>
<protein>
    <submittedName>
        <fullName evidence="2">Uncharacterized protein</fullName>
    </submittedName>
</protein>
<evidence type="ECO:0000313" key="2">
    <source>
        <dbReference type="EMBL" id="THV66119.1"/>
    </source>
</evidence>
<proteinExistence type="predicted"/>
<gene>
    <name evidence="2" type="ORF">D6D28_08600</name>
</gene>
<feature type="compositionally biased region" description="Polar residues" evidence="1">
    <location>
        <begin position="106"/>
        <end position="132"/>
    </location>
</feature>
<dbReference type="Proteomes" id="UP000304951">
    <property type="component" value="Unassembled WGS sequence"/>
</dbReference>
<dbReference type="PANTHER" id="PTHR37332:SF1">
    <property type="entry name" value="ELMO DOMAIN-CONTAINING PROTEIN"/>
    <property type="match status" value="1"/>
</dbReference>